<name>A0A0E9S0H1_ANGAN</name>
<dbReference type="AlphaFoldDB" id="A0A0E9S0H1"/>
<evidence type="ECO:0000313" key="1">
    <source>
        <dbReference type="EMBL" id="JAH34160.1"/>
    </source>
</evidence>
<accession>A0A0E9S0H1</accession>
<dbReference type="EMBL" id="GBXM01074417">
    <property type="protein sequence ID" value="JAH34160.1"/>
    <property type="molecule type" value="Transcribed_RNA"/>
</dbReference>
<protein>
    <submittedName>
        <fullName evidence="1">Uncharacterized protein</fullName>
    </submittedName>
</protein>
<proteinExistence type="predicted"/>
<reference evidence="1" key="1">
    <citation type="submission" date="2014-11" db="EMBL/GenBank/DDBJ databases">
        <authorList>
            <person name="Amaro Gonzalez C."/>
        </authorList>
    </citation>
    <scope>NUCLEOTIDE SEQUENCE</scope>
</reference>
<sequence length="44" mass="5116">MWCEPKPLHPEYWCILLANNAFYANVIVQLTLINLRQSLVPTTT</sequence>
<reference evidence="1" key="2">
    <citation type="journal article" date="2015" name="Fish Shellfish Immunol.">
        <title>Early steps in the European eel (Anguilla anguilla)-Vibrio vulnificus interaction in the gills: Role of the RtxA13 toxin.</title>
        <authorList>
            <person name="Callol A."/>
            <person name="Pajuelo D."/>
            <person name="Ebbesson L."/>
            <person name="Teles M."/>
            <person name="MacKenzie S."/>
            <person name="Amaro C."/>
        </authorList>
    </citation>
    <scope>NUCLEOTIDE SEQUENCE</scope>
</reference>
<organism evidence="1">
    <name type="scientific">Anguilla anguilla</name>
    <name type="common">European freshwater eel</name>
    <name type="synonym">Muraena anguilla</name>
    <dbReference type="NCBI Taxonomy" id="7936"/>
    <lineage>
        <taxon>Eukaryota</taxon>
        <taxon>Metazoa</taxon>
        <taxon>Chordata</taxon>
        <taxon>Craniata</taxon>
        <taxon>Vertebrata</taxon>
        <taxon>Euteleostomi</taxon>
        <taxon>Actinopterygii</taxon>
        <taxon>Neopterygii</taxon>
        <taxon>Teleostei</taxon>
        <taxon>Anguilliformes</taxon>
        <taxon>Anguillidae</taxon>
        <taxon>Anguilla</taxon>
    </lineage>
</organism>